<keyword evidence="2" id="KW-1185">Reference proteome</keyword>
<reference evidence="1 2" key="1">
    <citation type="submission" date="2021-06" db="EMBL/GenBank/DDBJ databases">
        <authorList>
            <person name="Jeong J.W."/>
        </authorList>
    </citation>
    <scope>NUCLEOTIDE SEQUENCE [LARGE SCALE GENOMIC DNA]</scope>
    <source>
        <strain evidence="1 2">MMS21-TAE1-1</strain>
    </source>
</reference>
<dbReference type="EMBL" id="JAHOPC010000002">
    <property type="protein sequence ID" value="MBU8865537.1"/>
    <property type="molecule type" value="Genomic_DNA"/>
</dbReference>
<evidence type="ECO:0000313" key="2">
    <source>
        <dbReference type="Proteomes" id="UP000824166"/>
    </source>
</evidence>
<dbReference type="Pfam" id="PF10604">
    <property type="entry name" value="Polyketide_cyc2"/>
    <property type="match status" value="1"/>
</dbReference>
<evidence type="ECO:0000313" key="1">
    <source>
        <dbReference type="EMBL" id="MBU8865537.1"/>
    </source>
</evidence>
<accession>A0ABS6I525</accession>
<sequence>MIRFENSVTVDRDPTIVFNFVVNFETLPKYDRYVISAQKTSTGPIGVGSTWTHIRTQGPQKIVAPITLTEFDPPRRFVMESGSGGFEVRSTMTFEPSGDGVTKVTEVLEMKTKGLTRLFEPMIKRQVPKQGSEVHDRLKEVIEALPTS</sequence>
<dbReference type="RefSeq" id="WP_216923150.1">
    <property type="nucleotide sequence ID" value="NZ_JAHOPC010000002.1"/>
</dbReference>
<proteinExistence type="predicted"/>
<organism evidence="1 2">
    <name type="scientific">Paenarthrobacter aromaticivorans</name>
    <dbReference type="NCBI Taxonomy" id="2849150"/>
    <lineage>
        <taxon>Bacteria</taxon>
        <taxon>Bacillati</taxon>
        <taxon>Actinomycetota</taxon>
        <taxon>Actinomycetes</taxon>
        <taxon>Micrococcales</taxon>
        <taxon>Micrococcaceae</taxon>
        <taxon>Paenarthrobacter</taxon>
    </lineage>
</organism>
<protein>
    <submittedName>
        <fullName evidence="1">SRPBCC family protein</fullName>
    </submittedName>
</protein>
<name>A0ABS6I525_9MICC</name>
<comment type="caution">
    <text evidence="1">The sequence shown here is derived from an EMBL/GenBank/DDBJ whole genome shotgun (WGS) entry which is preliminary data.</text>
</comment>
<gene>
    <name evidence="1" type="ORF">KSW38_04450</name>
</gene>
<dbReference type="InterPro" id="IPR019587">
    <property type="entry name" value="Polyketide_cyclase/dehydratase"/>
</dbReference>
<dbReference type="Proteomes" id="UP000824166">
    <property type="component" value="Unassembled WGS sequence"/>
</dbReference>